<feature type="transmembrane region" description="Helical" evidence="1">
    <location>
        <begin position="94"/>
        <end position="113"/>
    </location>
</feature>
<dbReference type="AlphaFoldDB" id="A0AAE0NBX6"/>
<dbReference type="Proteomes" id="UP001287356">
    <property type="component" value="Unassembled WGS sequence"/>
</dbReference>
<name>A0AAE0NBX6_9PEZI</name>
<reference evidence="2" key="1">
    <citation type="journal article" date="2023" name="Mol. Phylogenet. Evol.">
        <title>Genome-scale phylogeny and comparative genomics of the fungal order Sordariales.</title>
        <authorList>
            <person name="Hensen N."/>
            <person name="Bonometti L."/>
            <person name="Westerberg I."/>
            <person name="Brannstrom I.O."/>
            <person name="Guillou S."/>
            <person name="Cros-Aarteil S."/>
            <person name="Calhoun S."/>
            <person name="Haridas S."/>
            <person name="Kuo A."/>
            <person name="Mondo S."/>
            <person name="Pangilinan J."/>
            <person name="Riley R."/>
            <person name="LaButti K."/>
            <person name="Andreopoulos B."/>
            <person name="Lipzen A."/>
            <person name="Chen C."/>
            <person name="Yan M."/>
            <person name="Daum C."/>
            <person name="Ng V."/>
            <person name="Clum A."/>
            <person name="Steindorff A."/>
            <person name="Ohm R.A."/>
            <person name="Martin F."/>
            <person name="Silar P."/>
            <person name="Natvig D.O."/>
            <person name="Lalanne C."/>
            <person name="Gautier V."/>
            <person name="Ament-Velasquez S.L."/>
            <person name="Kruys A."/>
            <person name="Hutchinson M.I."/>
            <person name="Powell A.J."/>
            <person name="Barry K."/>
            <person name="Miller A.N."/>
            <person name="Grigoriev I.V."/>
            <person name="Debuchy R."/>
            <person name="Gladieux P."/>
            <person name="Hiltunen Thoren M."/>
            <person name="Johannesson H."/>
        </authorList>
    </citation>
    <scope>NUCLEOTIDE SEQUENCE</scope>
    <source>
        <strain evidence="2">CBS 958.72</strain>
    </source>
</reference>
<gene>
    <name evidence="2" type="ORF">B0T24DRAFT_592624</name>
</gene>
<protein>
    <submittedName>
        <fullName evidence="2">Uncharacterized protein</fullName>
    </submittedName>
</protein>
<evidence type="ECO:0000313" key="3">
    <source>
        <dbReference type="Proteomes" id="UP001287356"/>
    </source>
</evidence>
<feature type="transmembrane region" description="Helical" evidence="1">
    <location>
        <begin position="257"/>
        <end position="275"/>
    </location>
</feature>
<reference evidence="2" key="2">
    <citation type="submission" date="2023-06" db="EMBL/GenBank/DDBJ databases">
        <authorList>
            <consortium name="Lawrence Berkeley National Laboratory"/>
            <person name="Haridas S."/>
            <person name="Hensen N."/>
            <person name="Bonometti L."/>
            <person name="Westerberg I."/>
            <person name="Brannstrom I.O."/>
            <person name="Guillou S."/>
            <person name="Cros-Aarteil S."/>
            <person name="Calhoun S."/>
            <person name="Kuo A."/>
            <person name="Mondo S."/>
            <person name="Pangilinan J."/>
            <person name="Riley R."/>
            <person name="Labutti K."/>
            <person name="Andreopoulos B."/>
            <person name="Lipzen A."/>
            <person name="Chen C."/>
            <person name="Yanf M."/>
            <person name="Daum C."/>
            <person name="Ng V."/>
            <person name="Clum A."/>
            <person name="Steindorff A."/>
            <person name="Ohm R."/>
            <person name="Martin F."/>
            <person name="Silar P."/>
            <person name="Natvig D."/>
            <person name="Lalanne C."/>
            <person name="Gautier V."/>
            <person name="Ament-Velasquez S.L."/>
            <person name="Kruys A."/>
            <person name="Hutchinson M.I."/>
            <person name="Powell A.J."/>
            <person name="Barry K."/>
            <person name="Miller A.N."/>
            <person name="Grigoriev I.V."/>
            <person name="Debuchy R."/>
            <person name="Gladieux P."/>
            <person name="Thoren M.H."/>
            <person name="Johannesson H."/>
        </authorList>
    </citation>
    <scope>NUCLEOTIDE SEQUENCE</scope>
    <source>
        <strain evidence="2">CBS 958.72</strain>
    </source>
</reference>
<feature type="transmembrane region" description="Helical" evidence="1">
    <location>
        <begin position="54"/>
        <end position="74"/>
    </location>
</feature>
<comment type="caution">
    <text evidence="2">The sequence shown here is derived from an EMBL/GenBank/DDBJ whole genome shotgun (WGS) entry which is preliminary data.</text>
</comment>
<organism evidence="2 3">
    <name type="scientific">Lasiosphaeria ovina</name>
    <dbReference type="NCBI Taxonomy" id="92902"/>
    <lineage>
        <taxon>Eukaryota</taxon>
        <taxon>Fungi</taxon>
        <taxon>Dikarya</taxon>
        <taxon>Ascomycota</taxon>
        <taxon>Pezizomycotina</taxon>
        <taxon>Sordariomycetes</taxon>
        <taxon>Sordariomycetidae</taxon>
        <taxon>Sordariales</taxon>
        <taxon>Lasiosphaeriaceae</taxon>
        <taxon>Lasiosphaeria</taxon>
    </lineage>
</organism>
<evidence type="ECO:0000313" key="2">
    <source>
        <dbReference type="EMBL" id="KAK3376994.1"/>
    </source>
</evidence>
<sequence length="362" mass="39556">MSLDTGIPLPHFEFPAPAVPKHLYDGPLARNDTPLSTLGEPGSPTSLWDELTTYYMLPFGVVGLATDLVSFYIAFTLSQGRTPLYPKRRIRFRVWSTVATCLWGFGILALTFANMYRCHYNPALVVVSSGLLGVRLLWALPADVMHLVFGCVGQLGNGNPPNTPKSQPPSTATAAAAAVSAKEMFELEDQRRSLDALSTVALRPDDQAAATRTETPTPTPNWKYALIIGTGAPCVGMLLAGLWAMEGWWLTASSRNMLILMVSVGAVLTALRVVPPLVVERRKKQQQPATTTPTTWLGAVLFVVSVFVTMTGLSAVGFSHFWITDMLETDSTGLLRWEILGWPEVVRYWMYVALIALPLAAF</sequence>
<keyword evidence="1" id="KW-0812">Transmembrane</keyword>
<feature type="transmembrane region" description="Helical" evidence="1">
    <location>
        <begin position="296"/>
        <end position="323"/>
    </location>
</feature>
<dbReference type="EMBL" id="JAULSN010000003">
    <property type="protein sequence ID" value="KAK3376994.1"/>
    <property type="molecule type" value="Genomic_DNA"/>
</dbReference>
<accession>A0AAE0NBX6</accession>
<feature type="transmembrane region" description="Helical" evidence="1">
    <location>
        <begin position="224"/>
        <end position="245"/>
    </location>
</feature>
<proteinExistence type="predicted"/>
<keyword evidence="3" id="KW-1185">Reference proteome</keyword>
<evidence type="ECO:0000256" key="1">
    <source>
        <dbReference type="SAM" id="Phobius"/>
    </source>
</evidence>
<keyword evidence="1" id="KW-1133">Transmembrane helix</keyword>
<keyword evidence="1" id="KW-0472">Membrane</keyword>